<evidence type="ECO:0000256" key="2">
    <source>
        <dbReference type="ARBA" id="ARBA00022448"/>
    </source>
</evidence>
<feature type="transmembrane region" description="Helical" evidence="7">
    <location>
        <begin position="108"/>
        <end position="130"/>
    </location>
</feature>
<evidence type="ECO:0000313" key="9">
    <source>
        <dbReference type="EMBL" id="CUP34977.1"/>
    </source>
</evidence>
<name>A0A174MJI9_9FIRM</name>
<keyword evidence="5 7" id="KW-1133">Transmembrane helix</keyword>
<comment type="similarity">
    <text evidence="7">Belongs to the binding-protein-dependent transport system permease family.</text>
</comment>
<feature type="transmembrane region" description="Helical" evidence="7">
    <location>
        <begin position="183"/>
        <end position="206"/>
    </location>
</feature>
<organism evidence="9 11">
    <name type="scientific">Hungatella hathewayi</name>
    <dbReference type="NCBI Taxonomy" id="154046"/>
    <lineage>
        <taxon>Bacteria</taxon>
        <taxon>Bacillati</taxon>
        <taxon>Bacillota</taxon>
        <taxon>Clostridia</taxon>
        <taxon>Lachnospirales</taxon>
        <taxon>Lachnospiraceae</taxon>
        <taxon>Hungatella</taxon>
    </lineage>
</organism>
<dbReference type="PROSITE" id="PS50928">
    <property type="entry name" value="ABC_TM1"/>
    <property type="match status" value="1"/>
</dbReference>
<evidence type="ECO:0000313" key="10">
    <source>
        <dbReference type="EMBL" id="RGI96343.1"/>
    </source>
</evidence>
<proteinExistence type="inferred from homology"/>
<dbReference type="Proteomes" id="UP000095651">
    <property type="component" value="Unassembled WGS sequence"/>
</dbReference>
<dbReference type="EMBL" id="CYZE01000026">
    <property type="protein sequence ID" value="CUP34977.1"/>
    <property type="molecule type" value="Genomic_DNA"/>
</dbReference>
<dbReference type="InterPro" id="IPR000515">
    <property type="entry name" value="MetI-like"/>
</dbReference>
<evidence type="ECO:0000259" key="8">
    <source>
        <dbReference type="PROSITE" id="PS50928"/>
    </source>
</evidence>
<dbReference type="GO" id="GO:0005886">
    <property type="term" value="C:plasma membrane"/>
    <property type="evidence" value="ECO:0007669"/>
    <property type="project" value="UniProtKB-SubCell"/>
</dbReference>
<reference evidence="9 11" key="1">
    <citation type="submission" date="2015-09" db="EMBL/GenBank/DDBJ databases">
        <authorList>
            <consortium name="Pathogen Informatics"/>
        </authorList>
    </citation>
    <scope>NUCLEOTIDE SEQUENCE [LARGE SCALE GENOMIC DNA]</scope>
    <source>
        <strain evidence="9 11">2789STDY5608850</strain>
    </source>
</reference>
<keyword evidence="4 7" id="KW-0812">Transmembrane</keyword>
<dbReference type="InterPro" id="IPR035906">
    <property type="entry name" value="MetI-like_sf"/>
</dbReference>
<reference evidence="10 12" key="2">
    <citation type="submission" date="2018-08" db="EMBL/GenBank/DDBJ databases">
        <title>A genome reference for cultivated species of the human gut microbiota.</title>
        <authorList>
            <person name="Zou Y."/>
            <person name="Xue W."/>
            <person name="Luo G."/>
        </authorList>
    </citation>
    <scope>NUCLEOTIDE SEQUENCE [LARGE SCALE GENOMIC DNA]</scope>
    <source>
        <strain evidence="10 12">TM09-12</strain>
    </source>
</reference>
<sequence length="277" mass="30597">MKEKKRDIIFLRWLPLLLINVYVVFPIYWSFITSLKSEADIVSTPIQYIPRSPSLNNFANVWVHAGFSQYFANSLQISIVSVSIIVVLSIMVGYALTRYKFKGKKLFMGFLLASQFIPAAVLLVPLFNIFQGVGLVGTKTAIVLVNITFHIPFNAILMKGFIEGIPFELEEAAMVDGCSRFKGVVKIVLPMLVPGIITVAAFAFIACWNEFLFSLMFLNDPAKYTVPIGLKMMQGEFSVQYGAMASGAIIAMSIPVCLFAYLQKYLVTGLSAGGVKG</sequence>
<protein>
    <submittedName>
        <fullName evidence="9">Binding-protein-dependent transport system inner membrane protein</fullName>
    </submittedName>
    <submittedName>
        <fullName evidence="10">Carbohydrate ABC transporter permease</fullName>
    </submittedName>
</protein>
<dbReference type="PANTHER" id="PTHR32243">
    <property type="entry name" value="MALTOSE TRANSPORT SYSTEM PERMEASE-RELATED"/>
    <property type="match status" value="1"/>
</dbReference>
<accession>A0A174MJI9</accession>
<feature type="domain" description="ABC transmembrane type-1" evidence="8">
    <location>
        <begin position="71"/>
        <end position="262"/>
    </location>
</feature>
<evidence type="ECO:0000256" key="7">
    <source>
        <dbReference type="RuleBase" id="RU363032"/>
    </source>
</evidence>
<feature type="transmembrane region" description="Helical" evidence="7">
    <location>
        <begin position="142"/>
        <end position="162"/>
    </location>
</feature>
<comment type="subcellular location">
    <subcellularLocation>
        <location evidence="1 7">Cell membrane</location>
        <topology evidence="1 7">Multi-pass membrane protein</topology>
    </subcellularLocation>
</comment>
<dbReference type="CDD" id="cd06261">
    <property type="entry name" value="TM_PBP2"/>
    <property type="match status" value="1"/>
</dbReference>
<feature type="transmembrane region" description="Helical" evidence="7">
    <location>
        <begin position="75"/>
        <end position="96"/>
    </location>
</feature>
<dbReference type="Gene3D" id="1.10.3720.10">
    <property type="entry name" value="MetI-like"/>
    <property type="match status" value="1"/>
</dbReference>
<evidence type="ECO:0000256" key="1">
    <source>
        <dbReference type="ARBA" id="ARBA00004651"/>
    </source>
</evidence>
<keyword evidence="2 7" id="KW-0813">Transport</keyword>
<dbReference type="EMBL" id="QSON01000024">
    <property type="protein sequence ID" value="RGI96343.1"/>
    <property type="molecule type" value="Genomic_DNA"/>
</dbReference>
<dbReference type="InterPro" id="IPR050901">
    <property type="entry name" value="BP-dep_ABC_trans_perm"/>
</dbReference>
<feature type="transmembrane region" description="Helical" evidence="7">
    <location>
        <begin position="9"/>
        <end position="29"/>
    </location>
</feature>
<feature type="transmembrane region" description="Helical" evidence="7">
    <location>
        <begin position="241"/>
        <end position="262"/>
    </location>
</feature>
<keyword evidence="3" id="KW-1003">Cell membrane</keyword>
<evidence type="ECO:0000256" key="6">
    <source>
        <dbReference type="ARBA" id="ARBA00023136"/>
    </source>
</evidence>
<evidence type="ECO:0000256" key="5">
    <source>
        <dbReference type="ARBA" id="ARBA00022989"/>
    </source>
</evidence>
<evidence type="ECO:0000313" key="11">
    <source>
        <dbReference type="Proteomes" id="UP000095651"/>
    </source>
</evidence>
<dbReference type="Proteomes" id="UP000263014">
    <property type="component" value="Unassembled WGS sequence"/>
</dbReference>
<dbReference type="SUPFAM" id="SSF161098">
    <property type="entry name" value="MetI-like"/>
    <property type="match status" value="1"/>
</dbReference>
<dbReference type="RefSeq" id="WP_002602231.1">
    <property type="nucleotide sequence ID" value="NZ_CABIXC010000026.1"/>
</dbReference>
<evidence type="ECO:0000256" key="4">
    <source>
        <dbReference type="ARBA" id="ARBA00022692"/>
    </source>
</evidence>
<evidence type="ECO:0000313" key="12">
    <source>
        <dbReference type="Proteomes" id="UP000263014"/>
    </source>
</evidence>
<dbReference type="PANTHER" id="PTHR32243:SF18">
    <property type="entry name" value="INNER MEMBRANE ABC TRANSPORTER PERMEASE PROTEIN YCJP"/>
    <property type="match status" value="1"/>
</dbReference>
<dbReference type="GeneID" id="86064696"/>
<gene>
    <name evidence="9" type="primary">ycjP_114</name>
    <name evidence="10" type="ORF">DXD79_29815</name>
    <name evidence="9" type="ORF">ERS852407_05678</name>
</gene>
<dbReference type="Pfam" id="PF00528">
    <property type="entry name" value="BPD_transp_1"/>
    <property type="match status" value="1"/>
</dbReference>
<dbReference type="GO" id="GO:0055085">
    <property type="term" value="P:transmembrane transport"/>
    <property type="evidence" value="ECO:0007669"/>
    <property type="project" value="InterPro"/>
</dbReference>
<keyword evidence="6 7" id="KW-0472">Membrane</keyword>
<evidence type="ECO:0000256" key="3">
    <source>
        <dbReference type="ARBA" id="ARBA00022475"/>
    </source>
</evidence>
<dbReference type="AlphaFoldDB" id="A0A174MJI9"/>